<dbReference type="Proteomes" id="UP000010483">
    <property type="component" value="Chromosome"/>
</dbReference>
<dbReference type="EMBL" id="CP003940">
    <property type="protein sequence ID" value="AFZ46582.1"/>
    <property type="molecule type" value="Genomic_DNA"/>
</dbReference>
<evidence type="ECO:0000313" key="11">
    <source>
        <dbReference type="EMBL" id="AFZ46582.1"/>
    </source>
</evidence>
<dbReference type="Pfam" id="PF01909">
    <property type="entry name" value="NTP_transf_2"/>
    <property type="match status" value="1"/>
</dbReference>
<dbReference type="PANTHER" id="PTHR33571:SF12">
    <property type="entry name" value="BSL3053 PROTEIN"/>
    <property type="match status" value="1"/>
</dbReference>
<dbReference type="STRING" id="292563.Cyast_0605"/>
<keyword evidence="8" id="KW-0460">Magnesium</keyword>
<keyword evidence="5" id="KW-0479">Metal-binding</keyword>
<dbReference type="CDD" id="cd05403">
    <property type="entry name" value="NT_KNTase_like"/>
    <property type="match status" value="1"/>
</dbReference>
<comment type="cofactor">
    <cofactor evidence="1">
        <name>Mg(2+)</name>
        <dbReference type="ChEBI" id="CHEBI:18420"/>
    </cofactor>
</comment>
<reference evidence="12" key="1">
    <citation type="journal article" date="2013" name="Proc. Natl. Acad. Sci. U.S.A.">
        <title>Improving the coverage of the cyanobacterial phylum using diversity-driven genome sequencing.</title>
        <authorList>
            <person name="Shih P.M."/>
            <person name="Wu D."/>
            <person name="Latifi A."/>
            <person name="Axen S.D."/>
            <person name="Fewer D.P."/>
            <person name="Talla E."/>
            <person name="Calteau A."/>
            <person name="Cai F."/>
            <person name="Tandeau de Marsac N."/>
            <person name="Rippka R."/>
            <person name="Herdman M."/>
            <person name="Sivonen K."/>
            <person name="Coursin T."/>
            <person name="Laurent T."/>
            <person name="Goodwin L."/>
            <person name="Nolan M."/>
            <person name="Davenport K.W."/>
            <person name="Han C.S."/>
            <person name="Rubin E.M."/>
            <person name="Eisen J.A."/>
            <person name="Woyke T."/>
            <person name="Gugger M."/>
            <person name="Kerfeld C.A."/>
        </authorList>
    </citation>
    <scope>NUCLEOTIDE SEQUENCE [LARGE SCALE GENOMIC DNA]</scope>
    <source>
        <strain evidence="12">ATCC 29140 / PCC 7202</strain>
    </source>
</reference>
<gene>
    <name evidence="11" type="ordered locus">Cyast_0605</name>
</gene>
<keyword evidence="4" id="KW-0548">Nucleotidyltransferase</keyword>
<keyword evidence="3" id="KW-0808">Transferase</keyword>
<dbReference type="AlphaFoldDB" id="K9YJD4"/>
<sequence>MADILIKQNDILNKEKVLETIQKHKNIFTKYHVKTLALFGSTARNEATESSDLDFLVEFNITPTFDNYMDLKFYLEKLFKKPIDLVIKEDLKPIIKDQVIQEAFYVS</sequence>
<comment type="similarity">
    <text evidence="9">Belongs to the MntA antitoxin family.</text>
</comment>
<name>K9YJD4_CYASC</name>
<dbReference type="BioCyc" id="CSTA292563:G1353-611-MONOMER"/>
<dbReference type="Gene3D" id="3.30.460.10">
    <property type="entry name" value="Beta Polymerase, domain 2"/>
    <property type="match status" value="1"/>
</dbReference>
<dbReference type="InterPro" id="IPR002934">
    <property type="entry name" value="Polymerase_NTP_transf_dom"/>
</dbReference>
<dbReference type="PATRIC" id="fig|292563.3.peg.635"/>
<accession>K9YJD4</accession>
<evidence type="ECO:0000256" key="3">
    <source>
        <dbReference type="ARBA" id="ARBA00022679"/>
    </source>
</evidence>
<keyword evidence="12" id="KW-1185">Reference proteome</keyword>
<dbReference type="GO" id="GO:0046872">
    <property type="term" value="F:metal ion binding"/>
    <property type="evidence" value="ECO:0007669"/>
    <property type="project" value="UniProtKB-KW"/>
</dbReference>
<evidence type="ECO:0000256" key="9">
    <source>
        <dbReference type="ARBA" id="ARBA00038276"/>
    </source>
</evidence>
<evidence type="ECO:0000256" key="2">
    <source>
        <dbReference type="ARBA" id="ARBA00022649"/>
    </source>
</evidence>
<keyword evidence="6" id="KW-0547">Nucleotide-binding</keyword>
<dbReference type="PANTHER" id="PTHR33571">
    <property type="entry name" value="SSL8005 PROTEIN"/>
    <property type="match status" value="1"/>
</dbReference>
<feature type="domain" description="Polymerase nucleotidyl transferase" evidence="10">
    <location>
        <begin position="22"/>
        <end position="103"/>
    </location>
</feature>
<dbReference type="SUPFAM" id="SSF81301">
    <property type="entry name" value="Nucleotidyltransferase"/>
    <property type="match status" value="1"/>
</dbReference>
<dbReference type="InterPro" id="IPR043519">
    <property type="entry name" value="NT_sf"/>
</dbReference>
<evidence type="ECO:0000256" key="5">
    <source>
        <dbReference type="ARBA" id="ARBA00022723"/>
    </source>
</evidence>
<dbReference type="HOGENOM" id="CLU_130257_10_1_3"/>
<evidence type="ECO:0000313" key="12">
    <source>
        <dbReference type="Proteomes" id="UP000010483"/>
    </source>
</evidence>
<dbReference type="GO" id="GO:0005524">
    <property type="term" value="F:ATP binding"/>
    <property type="evidence" value="ECO:0007669"/>
    <property type="project" value="UniProtKB-KW"/>
</dbReference>
<protein>
    <submittedName>
        <fullName evidence="11">DNA polymerase beta domain protein region</fullName>
    </submittedName>
</protein>
<keyword evidence="2" id="KW-1277">Toxin-antitoxin system</keyword>
<dbReference type="InterPro" id="IPR052038">
    <property type="entry name" value="Type-VII_TA_antitoxin"/>
</dbReference>
<evidence type="ECO:0000256" key="8">
    <source>
        <dbReference type="ARBA" id="ARBA00022842"/>
    </source>
</evidence>
<evidence type="ECO:0000256" key="7">
    <source>
        <dbReference type="ARBA" id="ARBA00022840"/>
    </source>
</evidence>
<keyword evidence="7" id="KW-0067">ATP-binding</keyword>
<dbReference type="eggNOG" id="COG1669">
    <property type="taxonomic scope" value="Bacteria"/>
</dbReference>
<evidence type="ECO:0000259" key="10">
    <source>
        <dbReference type="Pfam" id="PF01909"/>
    </source>
</evidence>
<evidence type="ECO:0000256" key="4">
    <source>
        <dbReference type="ARBA" id="ARBA00022695"/>
    </source>
</evidence>
<evidence type="ECO:0000256" key="1">
    <source>
        <dbReference type="ARBA" id="ARBA00001946"/>
    </source>
</evidence>
<evidence type="ECO:0000256" key="6">
    <source>
        <dbReference type="ARBA" id="ARBA00022741"/>
    </source>
</evidence>
<organism evidence="11 12">
    <name type="scientific">Cyanobacterium stanieri (strain ATCC 29140 / PCC 7202)</name>
    <dbReference type="NCBI Taxonomy" id="292563"/>
    <lineage>
        <taxon>Bacteria</taxon>
        <taxon>Bacillati</taxon>
        <taxon>Cyanobacteriota</taxon>
        <taxon>Cyanophyceae</taxon>
        <taxon>Oscillatoriophycideae</taxon>
        <taxon>Chroococcales</taxon>
        <taxon>Geminocystaceae</taxon>
        <taxon>Cyanobacterium</taxon>
    </lineage>
</organism>
<dbReference type="GO" id="GO:0016779">
    <property type="term" value="F:nucleotidyltransferase activity"/>
    <property type="evidence" value="ECO:0007669"/>
    <property type="project" value="UniProtKB-KW"/>
</dbReference>
<dbReference type="KEGG" id="csn:Cyast_0605"/>
<proteinExistence type="inferred from homology"/>